<organism evidence="1 2">
    <name type="scientific">Mucilaginibacter frigoritolerans</name>
    <dbReference type="NCBI Taxonomy" id="652788"/>
    <lineage>
        <taxon>Bacteria</taxon>
        <taxon>Pseudomonadati</taxon>
        <taxon>Bacteroidota</taxon>
        <taxon>Sphingobacteriia</taxon>
        <taxon>Sphingobacteriales</taxon>
        <taxon>Sphingobacteriaceae</taxon>
        <taxon>Mucilaginibacter</taxon>
    </lineage>
</organism>
<evidence type="ECO:0000313" key="1">
    <source>
        <dbReference type="EMBL" id="TWJ00923.1"/>
    </source>
</evidence>
<keyword evidence="2" id="KW-1185">Reference proteome</keyword>
<dbReference type="RefSeq" id="WP_144912414.1">
    <property type="nucleotide sequence ID" value="NZ_VLLI01000005.1"/>
</dbReference>
<sequence length="113" mass="12762">MITSNTVKNKTVAHQAMVYVYDLNNCASEFGFKADDGWELQVASEGKKKELEKQYYPTVSVKVLPEVLLEFFKLVKERLAQIKSGAGNSGDHSNSVDKDLQYLVAYNPKMLLR</sequence>
<name>A0A562U511_9SPHI</name>
<dbReference type="AlphaFoldDB" id="A0A562U511"/>
<gene>
    <name evidence="1" type="ORF">JN11_02186</name>
</gene>
<dbReference type="Proteomes" id="UP000317010">
    <property type="component" value="Unassembled WGS sequence"/>
</dbReference>
<comment type="caution">
    <text evidence="1">The sequence shown here is derived from an EMBL/GenBank/DDBJ whole genome shotgun (WGS) entry which is preliminary data.</text>
</comment>
<protein>
    <submittedName>
        <fullName evidence="1">Uncharacterized protein</fullName>
    </submittedName>
</protein>
<reference evidence="1 2" key="1">
    <citation type="submission" date="2019-07" db="EMBL/GenBank/DDBJ databases">
        <title>Genomic Encyclopedia of Archaeal and Bacterial Type Strains, Phase II (KMG-II): from individual species to whole genera.</title>
        <authorList>
            <person name="Goeker M."/>
        </authorList>
    </citation>
    <scope>NUCLEOTIDE SEQUENCE [LARGE SCALE GENOMIC DNA]</scope>
    <source>
        <strain evidence="1 2">ATCC BAA-1854</strain>
    </source>
</reference>
<accession>A0A562U511</accession>
<dbReference type="EMBL" id="VLLI01000005">
    <property type="protein sequence ID" value="TWJ00923.1"/>
    <property type="molecule type" value="Genomic_DNA"/>
</dbReference>
<proteinExistence type="predicted"/>
<evidence type="ECO:0000313" key="2">
    <source>
        <dbReference type="Proteomes" id="UP000317010"/>
    </source>
</evidence>
<dbReference type="OrthoDB" id="799018at2"/>